<dbReference type="Gene3D" id="3.40.50.150">
    <property type="entry name" value="Vaccinia Virus protein VP39"/>
    <property type="match status" value="1"/>
</dbReference>
<name>A0A1L9PDM8_ASPVE</name>
<gene>
    <name evidence="6" type="ORF">ASPVEDRAFT_148667</name>
</gene>
<dbReference type="GO" id="GO:0044550">
    <property type="term" value="P:secondary metabolite biosynthetic process"/>
    <property type="evidence" value="ECO:0007669"/>
    <property type="project" value="UniProtKB-ARBA"/>
</dbReference>
<feature type="domain" description="O-methyltransferase dimerisation" evidence="5">
    <location>
        <begin position="77"/>
        <end position="156"/>
    </location>
</feature>
<keyword evidence="3" id="KW-0949">S-adenosyl-L-methionine</keyword>
<dbReference type="Pfam" id="PF00891">
    <property type="entry name" value="Methyltransf_2"/>
    <property type="match status" value="1"/>
</dbReference>
<dbReference type="InterPro" id="IPR036390">
    <property type="entry name" value="WH_DNA-bd_sf"/>
</dbReference>
<dbReference type="InterPro" id="IPR001077">
    <property type="entry name" value="COMT_C"/>
</dbReference>
<dbReference type="InterPro" id="IPR016461">
    <property type="entry name" value="COMT-like"/>
</dbReference>
<dbReference type="SUPFAM" id="SSF53335">
    <property type="entry name" value="S-adenosyl-L-methionine-dependent methyltransferases"/>
    <property type="match status" value="1"/>
</dbReference>
<dbReference type="RefSeq" id="XP_040665390.1">
    <property type="nucleotide sequence ID" value="XM_040808171.1"/>
</dbReference>
<evidence type="ECO:0000313" key="6">
    <source>
        <dbReference type="EMBL" id="OJI99627.1"/>
    </source>
</evidence>
<dbReference type="OrthoDB" id="1606438at2759"/>
<protein>
    <submittedName>
        <fullName evidence="6">Uncharacterized protein</fullName>
    </submittedName>
</protein>
<evidence type="ECO:0000256" key="2">
    <source>
        <dbReference type="ARBA" id="ARBA00022679"/>
    </source>
</evidence>
<evidence type="ECO:0000259" key="4">
    <source>
        <dbReference type="Pfam" id="PF00891"/>
    </source>
</evidence>
<dbReference type="GO" id="GO:0032259">
    <property type="term" value="P:methylation"/>
    <property type="evidence" value="ECO:0007669"/>
    <property type="project" value="UniProtKB-KW"/>
</dbReference>
<dbReference type="InterPro" id="IPR036388">
    <property type="entry name" value="WH-like_DNA-bd_sf"/>
</dbReference>
<dbReference type="SUPFAM" id="SSF46785">
    <property type="entry name" value="Winged helix' DNA-binding domain"/>
    <property type="match status" value="1"/>
</dbReference>
<dbReference type="GO" id="GO:0046983">
    <property type="term" value="F:protein dimerization activity"/>
    <property type="evidence" value="ECO:0007669"/>
    <property type="project" value="InterPro"/>
</dbReference>
<reference evidence="7" key="1">
    <citation type="journal article" date="2017" name="Genome Biol.">
        <title>Comparative genomics reveals high biological diversity and specific adaptations in the industrially and medically important fungal genus Aspergillus.</title>
        <authorList>
            <person name="de Vries R.P."/>
            <person name="Riley R."/>
            <person name="Wiebenga A."/>
            <person name="Aguilar-Osorio G."/>
            <person name="Amillis S."/>
            <person name="Uchima C.A."/>
            <person name="Anderluh G."/>
            <person name="Asadollahi M."/>
            <person name="Askin M."/>
            <person name="Barry K."/>
            <person name="Battaglia E."/>
            <person name="Bayram O."/>
            <person name="Benocci T."/>
            <person name="Braus-Stromeyer S.A."/>
            <person name="Caldana C."/>
            <person name="Canovas D."/>
            <person name="Cerqueira G.C."/>
            <person name="Chen F."/>
            <person name="Chen W."/>
            <person name="Choi C."/>
            <person name="Clum A."/>
            <person name="Dos Santos R.A."/>
            <person name="Damasio A.R."/>
            <person name="Diallinas G."/>
            <person name="Emri T."/>
            <person name="Fekete E."/>
            <person name="Flipphi M."/>
            <person name="Freyberg S."/>
            <person name="Gallo A."/>
            <person name="Gournas C."/>
            <person name="Habgood R."/>
            <person name="Hainaut M."/>
            <person name="Harispe M.L."/>
            <person name="Henrissat B."/>
            <person name="Hilden K.S."/>
            <person name="Hope R."/>
            <person name="Hossain A."/>
            <person name="Karabika E."/>
            <person name="Karaffa L."/>
            <person name="Karanyi Z."/>
            <person name="Krasevec N."/>
            <person name="Kuo A."/>
            <person name="Kusch H."/>
            <person name="LaButti K."/>
            <person name="Lagendijk E.L."/>
            <person name="Lapidus A."/>
            <person name="Levasseur A."/>
            <person name="Lindquist E."/>
            <person name="Lipzen A."/>
            <person name="Logrieco A.F."/>
            <person name="MacCabe A."/>
            <person name="Maekelae M.R."/>
            <person name="Malavazi I."/>
            <person name="Melin P."/>
            <person name="Meyer V."/>
            <person name="Mielnichuk N."/>
            <person name="Miskei M."/>
            <person name="Molnar A.P."/>
            <person name="Mule G."/>
            <person name="Ngan C.Y."/>
            <person name="Orejas M."/>
            <person name="Orosz E."/>
            <person name="Ouedraogo J.P."/>
            <person name="Overkamp K.M."/>
            <person name="Park H.-S."/>
            <person name="Perrone G."/>
            <person name="Piumi F."/>
            <person name="Punt P.J."/>
            <person name="Ram A.F."/>
            <person name="Ramon A."/>
            <person name="Rauscher S."/>
            <person name="Record E."/>
            <person name="Riano-Pachon D.M."/>
            <person name="Robert V."/>
            <person name="Roehrig J."/>
            <person name="Ruller R."/>
            <person name="Salamov A."/>
            <person name="Salih N.S."/>
            <person name="Samson R.A."/>
            <person name="Sandor E."/>
            <person name="Sanguinetti M."/>
            <person name="Schuetze T."/>
            <person name="Sepcic K."/>
            <person name="Shelest E."/>
            <person name="Sherlock G."/>
            <person name="Sophianopoulou V."/>
            <person name="Squina F.M."/>
            <person name="Sun H."/>
            <person name="Susca A."/>
            <person name="Todd R.B."/>
            <person name="Tsang A."/>
            <person name="Unkles S.E."/>
            <person name="van de Wiele N."/>
            <person name="van Rossen-Uffink D."/>
            <person name="Oliveira J.V."/>
            <person name="Vesth T.C."/>
            <person name="Visser J."/>
            <person name="Yu J.-H."/>
            <person name="Zhou M."/>
            <person name="Andersen M.R."/>
            <person name="Archer D.B."/>
            <person name="Baker S.E."/>
            <person name="Benoit I."/>
            <person name="Brakhage A.A."/>
            <person name="Braus G.H."/>
            <person name="Fischer R."/>
            <person name="Frisvad J.C."/>
            <person name="Goldman G.H."/>
            <person name="Houbraken J."/>
            <person name="Oakley B."/>
            <person name="Pocsi I."/>
            <person name="Scazzocchio C."/>
            <person name="Seiboth B."/>
            <person name="vanKuyk P.A."/>
            <person name="Wortman J."/>
            <person name="Dyer P.S."/>
            <person name="Grigoriev I.V."/>
        </authorList>
    </citation>
    <scope>NUCLEOTIDE SEQUENCE [LARGE SCALE GENOMIC DNA]</scope>
    <source>
        <strain evidence="7">CBS 583.65</strain>
    </source>
</reference>
<feature type="domain" description="O-methyltransferase C-terminal" evidence="4">
    <location>
        <begin position="253"/>
        <end position="449"/>
    </location>
</feature>
<keyword evidence="2" id="KW-0808">Transferase</keyword>
<dbReference type="Gene3D" id="1.10.10.10">
    <property type="entry name" value="Winged helix-like DNA-binding domain superfamily/Winged helix DNA-binding domain"/>
    <property type="match status" value="1"/>
</dbReference>
<sequence>MAAGKTAPTATRIDTQKLVEVGNLIQSSIQAIVNEGPKQCPEASATPSWALYEAQRTVISATGSLLELVSDPSMRLMEFSGQYWESRALAIAVAKRIPDLLSSSDHGVSLDEIASTTGVEIGKLARVLRCLCSAHIFQELSPDTFANNRISAALVQNEPLRAYILMFHADLFSCAEHLPQTLFDKEFGPSYDVRKTAFQRALATPQSRWEWLEGGALAEGDKISAASARRTNYPGIPGENDPGTCSHGRPELALFSMAMVGGGRVTARSHVEDYPWQDLGSATVVDIGAGVGGFMLELSKKHPRLNFVVQDCASNIELARKEVWPREDPAAIEQGRVEFIAYDFFGTNPVKGADIYWLRYILHDWADDYCLNILSNIREAMSPRSRLLVCEQVMDTTVQAMSGTAPPPLPANYGVAKRYSHQRDLDVMAIINGIERTPAQFEDLFRRAGLVLEKVWPCRSQVSILEVRLKR</sequence>
<evidence type="ECO:0000256" key="3">
    <source>
        <dbReference type="ARBA" id="ARBA00022691"/>
    </source>
</evidence>
<dbReference type="AlphaFoldDB" id="A0A1L9PDM8"/>
<dbReference type="Proteomes" id="UP000184073">
    <property type="component" value="Unassembled WGS sequence"/>
</dbReference>
<organism evidence="6 7">
    <name type="scientific">Aspergillus versicolor CBS 583.65</name>
    <dbReference type="NCBI Taxonomy" id="1036611"/>
    <lineage>
        <taxon>Eukaryota</taxon>
        <taxon>Fungi</taxon>
        <taxon>Dikarya</taxon>
        <taxon>Ascomycota</taxon>
        <taxon>Pezizomycotina</taxon>
        <taxon>Eurotiomycetes</taxon>
        <taxon>Eurotiomycetidae</taxon>
        <taxon>Eurotiales</taxon>
        <taxon>Aspergillaceae</taxon>
        <taxon>Aspergillus</taxon>
        <taxon>Aspergillus subgen. Nidulantes</taxon>
    </lineage>
</organism>
<dbReference type="VEuPathDB" id="FungiDB:ASPVEDRAFT_148667"/>
<dbReference type="GO" id="GO:0008171">
    <property type="term" value="F:O-methyltransferase activity"/>
    <property type="evidence" value="ECO:0007669"/>
    <property type="project" value="InterPro"/>
</dbReference>
<dbReference type="PANTHER" id="PTHR43712">
    <property type="entry name" value="PUTATIVE (AFU_ORTHOLOGUE AFUA_4G14580)-RELATED"/>
    <property type="match status" value="1"/>
</dbReference>
<proteinExistence type="predicted"/>
<dbReference type="CDD" id="cd02440">
    <property type="entry name" value="AdoMet_MTases"/>
    <property type="match status" value="1"/>
</dbReference>
<dbReference type="Pfam" id="PF08100">
    <property type="entry name" value="Dimerisation"/>
    <property type="match status" value="1"/>
</dbReference>
<dbReference type="GeneID" id="63723682"/>
<evidence type="ECO:0000313" key="7">
    <source>
        <dbReference type="Proteomes" id="UP000184073"/>
    </source>
</evidence>
<evidence type="ECO:0000256" key="1">
    <source>
        <dbReference type="ARBA" id="ARBA00022603"/>
    </source>
</evidence>
<dbReference type="InterPro" id="IPR029063">
    <property type="entry name" value="SAM-dependent_MTases_sf"/>
</dbReference>
<keyword evidence="1" id="KW-0489">Methyltransferase</keyword>
<dbReference type="PANTHER" id="PTHR43712:SF2">
    <property type="entry name" value="O-METHYLTRANSFERASE CICE"/>
    <property type="match status" value="1"/>
</dbReference>
<evidence type="ECO:0000259" key="5">
    <source>
        <dbReference type="Pfam" id="PF08100"/>
    </source>
</evidence>
<keyword evidence="7" id="KW-1185">Reference proteome</keyword>
<dbReference type="EMBL" id="KV878127">
    <property type="protein sequence ID" value="OJI99627.1"/>
    <property type="molecule type" value="Genomic_DNA"/>
</dbReference>
<dbReference type="PROSITE" id="PS51683">
    <property type="entry name" value="SAM_OMT_II"/>
    <property type="match status" value="1"/>
</dbReference>
<dbReference type="InterPro" id="IPR012967">
    <property type="entry name" value="COMT_dimerisation"/>
</dbReference>
<accession>A0A1L9PDM8</accession>